<dbReference type="Gene3D" id="2.170.190.11">
    <property type="entry name" value="Molybdopterin biosynthesis moea protein, domain 3"/>
    <property type="match status" value="1"/>
</dbReference>
<dbReference type="SUPFAM" id="SSF53218">
    <property type="entry name" value="Molybdenum cofactor biosynthesis proteins"/>
    <property type="match status" value="1"/>
</dbReference>
<evidence type="ECO:0000256" key="4">
    <source>
        <dbReference type="ARBA" id="ARBA00023150"/>
    </source>
</evidence>
<evidence type="ECO:0000256" key="5">
    <source>
        <dbReference type="ARBA" id="ARBA00047317"/>
    </source>
</evidence>
<comment type="similarity">
    <text evidence="3 6">Belongs to the MoeA family.</text>
</comment>
<evidence type="ECO:0000313" key="9">
    <source>
        <dbReference type="Proteomes" id="UP000320582"/>
    </source>
</evidence>
<comment type="function">
    <text evidence="1 6">Catalyzes the insertion of molybdate into adenylated molybdopterin with the concomitant release of AMP.</text>
</comment>
<comment type="catalytic activity">
    <reaction evidence="5">
        <text>adenylyl-molybdopterin + molybdate = Mo-molybdopterin + AMP + H(+)</text>
        <dbReference type="Rhea" id="RHEA:35047"/>
        <dbReference type="ChEBI" id="CHEBI:15378"/>
        <dbReference type="ChEBI" id="CHEBI:36264"/>
        <dbReference type="ChEBI" id="CHEBI:62727"/>
        <dbReference type="ChEBI" id="CHEBI:71302"/>
        <dbReference type="ChEBI" id="CHEBI:456215"/>
        <dbReference type="EC" id="2.10.1.1"/>
    </reaction>
</comment>
<dbReference type="SMART" id="SM00852">
    <property type="entry name" value="MoCF_biosynth"/>
    <property type="match status" value="1"/>
</dbReference>
<dbReference type="InterPro" id="IPR038987">
    <property type="entry name" value="MoeA-like"/>
</dbReference>
<name>A0A543K3B1_9RHOB</name>
<evidence type="ECO:0000259" key="7">
    <source>
        <dbReference type="SMART" id="SM00852"/>
    </source>
</evidence>
<keyword evidence="6" id="KW-0500">Molybdenum</keyword>
<dbReference type="Gene3D" id="3.40.980.10">
    <property type="entry name" value="MoaB/Mog-like domain"/>
    <property type="match status" value="1"/>
</dbReference>
<dbReference type="Gene3D" id="3.90.105.10">
    <property type="entry name" value="Molybdopterin biosynthesis moea protein, domain 2"/>
    <property type="match status" value="1"/>
</dbReference>
<dbReference type="Gene3D" id="2.40.340.10">
    <property type="entry name" value="MoeA, C-terminal, domain IV"/>
    <property type="match status" value="1"/>
</dbReference>
<accession>A0A543K3B1</accession>
<reference evidence="8 9" key="1">
    <citation type="submission" date="2019-06" db="EMBL/GenBank/DDBJ databases">
        <title>Genomic Encyclopedia of Archaeal and Bacterial Type Strains, Phase II (KMG-II): from individual species to whole genera.</title>
        <authorList>
            <person name="Goeker M."/>
        </authorList>
    </citation>
    <scope>NUCLEOTIDE SEQUENCE [LARGE SCALE GENOMIC DNA]</scope>
    <source>
        <strain evidence="8 9">DSM 18423</strain>
    </source>
</reference>
<dbReference type="OrthoDB" id="9804758at2"/>
<dbReference type="InterPro" id="IPR036688">
    <property type="entry name" value="MoeA_C_domain_IV_sf"/>
</dbReference>
<sequence length="426" mass="44743">MDIHRPKEGSGCDCDAQDMLKAIISIDEALARIAAHVTPIDEANTVPLSKGLGRILAQPVRAQGRAPSFDNAAMDGYAVATTSLTGDGPWMLKVIARVPAGHEATQKLSGPCAVRIFTGAPVPDGADAVVMQEDVTRVGDTVQLHRRPAAGQNIRRAGSDMEKGATILDKGHRLGPGEIAAGAAAGAGTVHVQRRLRVALIVTGDEVREAGGERAAAQIWDVNTPMLAAAMDSKALEIVATVQGADNCARLASQMKELAEQADLIVTTGGISVGEEDHVIPAFAGLDGEMIFSRVAIKPGKPVSFGRIGTIFWLGLPGNPLSAYVTWNVFGRALVKGLIGETAPVSARRHVITNAPIHRKPGRVELRLATLCGIDADGREIVDFEAATLSGCVSRLPIAHGLIYLPAEVEYLPTGALVQFQPFCPV</sequence>
<dbReference type="SUPFAM" id="SSF63882">
    <property type="entry name" value="MoeA N-terminal region -like"/>
    <property type="match status" value="1"/>
</dbReference>
<dbReference type="EC" id="2.10.1.1" evidence="6"/>
<dbReference type="FunFam" id="2.170.190.11:FF:000001">
    <property type="entry name" value="Molybdopterin molybdenumtransferase"/>
    <property type="match status" value="1"/>
</dbReference>
<dbReference type="UniPathway" id="UPA00344"/>
<dbReference type="InterPro" id="IPR005110">
    <property type="entry name" value="MoeA_linker/N"/>
</dbReference>
<comment type="cofactor">
    <cofactor evidence="6">
        <name>Mg(2+)</name>
        <dbReference type="ChEBI" id="CHEBI:18420"/>
    </cofactor>
</comment>
<dbReference type="InterPro" id="IPR036135">
    <property type="entry name" value="MoeA_linker/N_sf"/>
</dbReference>
<dbReference type="GO" id="GO:0046872">
    <property type="term" value="F:metal ion binding"/>
    <property type="evidence" value="ECO:0007669"/>
    <property type="project" value="UniProtKB-UniRule"/>
</dbReference>
<dbReference type="InterPro" id="IPR001453">
    <property type="entry name" value="MoaB/Mog_dom"/>
</dbReference>
<dbReference type="AlphaFoldDB" id="A0A543K3B1"/>
<dbReference type="Pfam" id="PF03453">
    <property type="entry name" value="MoeA_N"/>
    <property type="match status" value="1"/>
</dbReference>
<comment type="caution">
    <text evidence="8">The sequence shown here is derived from an EMBL/GenBank/DDBJ whole genome shotgun (WGS) entry which is preliminary data.</text>
</comment>
<organism evidence="8 9">
    <name type="scientific">Roseinatronobacter monicus</name>
    <dbReference type="NCBI Taxonomy" id="393481"/>
    <lineage>
        <taxon>Bacteria</taxon>
        <taxon>Pseudomonadati</taxon>
        <taxon>Pseudomonadota</taxon>
        <taxon>Alphaproteobacteria</taxon>
        <taxon>Rhodobacterales</taxon>
        <taxon>Paracoccaceae</taxon>
        <taxon>Roseinatronobacter</taxon>
    </lineage>
</organism>
<keyword evidence="6" id="KW-0808">Transferase</keyword>
<dbReference type="PANTHER" id="PTHR10192:SF5">
    <property type="entry name" value="GEPHYRIN"/>
    <property type="match status" value="1"/>
</dbReference>
<evidence type="ECO:0000256" key="2">
    <source>
        <dbReference type="ARBA" id="ARBA00005046"/>
    </source>
</evidence>
<dbReference type="InterPro" id="IPR036425">
    <property type="entry name" value="MoaB/Mog-like_dom_sf"/>
</dbReference>
<gene>
    <name evidence="8" type="ORF">BD293_4533</name>
</gene>
<keyword evidence="9" id="KW-1185">Reference proteome</keyword>
<feature type="domain" description="MoaB/Mog" evidence="7">
    <location>
        <begin position="199"/>
        <end position="337"/>
    </location>
</feature>
<comment type="pathway">
    <text evidence="2 6">Cofactor biosynthesis; molybdopterin biosynthesis.</text>
</comment>
<keyword evidence="6" id="KW-0460">Magnesium</keyword>
<evidence type="ECO:0000256" key="3">
    <source>
        <dbReference type="ARBA" id="ARBA00010763"/>
    </source>
</evidence>
<dbReference type="PANTHER" id="PTHR10192">
    <property type="entry name" value="MOLYBDOPTERIN BIOSYNTHESIS PROTEIN"/>
    <property type="match status" value="1"/>
</dbReference>
<dbReference type="SUPFAM" id="SSF63867">
    <property type="entry name" value="MoeA C-terminal domain-like"/>
    <property type="match status" value="1"/>
</dbReference>
<evidence type="ECO:0000256" key="6">
    <source>
        <dbReference type="RuleBase" id="RU365090"/>
    </source>
</evidence>
<keyword evidence="4 6" id="KW-0501">Molybdenum cofactor biosynthesis</keyword>
<dbReference type="EMBL" id="VFPT01000006">
    <property type="protein sequence ID" value="TQM89514.1"/>
    <property type="molecule type" value="Genomic_DNA"/>
</dbReference>
<dbReference type="GO" id="GO:0005829">
    <property type="term" value="C:cytosol"/>
    <property type="evidence" value="ECO:0007669"/>
    <property type="project" value="TreeGrafter"/>
</dbReference>
<proteinExistence type="inferred from homology"/>
<dbReference type="NCBIfam" id="NF045515">
    <property type="entry name" value="Glp_gephyrin"/>
    <property type="match status" value="1"/>
</dbReference>
<keyword evidence="6" id="KW-0479">Metal-binding</keyword>
<dbReference type="RefSeq" id="WP_142085926.1">
    <property type="nucleotide sequence ID" value="NZ_VFPT01000006.1"/>
</dbReference>
<dbReference type="CDD" id="cd00887">
    <property type="entry name" value="MoeA"/>
    <property type="match status" value="1"/>
</dbReference>
<dbReference type="Proteomes" id="UP000320582">
    <property type="component" value="Unassembled WGS sequence"/>
</dbReference>
<dbReference type="GO" id="GO:0061599">
    <property type="term" value="F:molybdopterin molybdotransferase activity"/>
    <property type="evidence" value="ECO:0007669"/>
    <property type="project" value="UniProtKB-UniRule"/>
</dbReference>
<evidence type="ECO:0000256" key="1">
    <source>
        <dbReference type="ARBA" id="ARBA00002901"/>
    </source>
</evidence>
<evidence type="ECO:0000313" key="8">
    <source>
        <dbReference type="EMBL" id="TQM89514.1"/>
    </source>
</evidence>
<protein>
    <recommendedName>
        <fullName evidence="6">Molybdopterin molybdenumtransferase</fullName>
        <ecNumber evidence="6">2.10.1.1</ecNumber>
    </recommendedName>
</protein>
<dbReference type="GO" id="GO:0006777">
    <property type="term" value="P:Mo-molybdopterin cofactor biosynthetic process"/>
    <property type="evidence" value="ECO:0007669"/>
    <property type="project" value="UniProtKB-UniRule"/>
</dbReference>
<dbReference type="Pfam" id="PF00994">
    <property type="entry name" value="MoCF_biosynth"/>
    <property type="match status" value="1"/>
</dbReference>